<organism evidence="1 2">
    <name type="scientific">Araneus ventricosus</name>
    <name type="common">Orbweaver spider</name>
    <name type="synonym">Epeira ventricosa</name>
    <dbReference type="NCBI Taxonomy" id="182803"/>
    <lineage>
        <taxon>Eukaryota</taxon>
        <taxon>Metazoa</taxon>
        <taxon>Ecdysozoa</taxon>
        <taxon>Arthropoda</taxon>
        <taxon>Chelicerata</taxon>
        <taxon>Arachnida</taxon>
        <taxon>Araneae</taxon>
        <taxon>Araneomorphae</taxon>
        <taxon>Entelegynae</taxon>
        <taxon>Araneoidea</taxon>
        <taxon>Araneidae</taxon>
        <taxon>Araneus</taxon>
    </lineage>
</organism>
<comment type="caution">
    <text evidence="1">The sequence shown here is derived from an EMBL/GenBank/DDBJ whole genome shotgun (WGS) entry which is preliminary data.</text>
</comment>
<evidence type="ECO:0000313" key="2">
    <source>
        <dbReference type="Proteomes" id="UP000499080"/>
    </source>
</evidence>
<keyword evidence="2" id="KW-1185">Reference proteome</keyword>
<feature type="non-terminal residue" evidence="1">
    <location>
        <position position="1"/>
    </location>
</feature>
<evidence type="ECO:0000313" key="1">
    <source>
        <dbReference type="EMBL" id="GBM01533.1"/>
    </source>
</evidence>
<proteinExistence type="predicted"/>
<dbReference type="EMBL" id="BGPR01162618">
    <property type="protein sequence ID" value="GBM01533.1"/>
    <property type="molecule type" value="Genomic_DNA"/>
</dbReference>
<name>A0A4Y2CB10_ARAVE</name>
<protein>
    <submittedName>
        <fullName evidence="1">Uncharacterized protein</fullName>
    </submittedName>
</protein>
<dbReference type="AlphaFoldDB" id="A0A4Y2CB10"/>
<accession>A0A4Y2CB10</accession>
<sequence length="52" mass="5550">VGAFQVRYTIPPKFRCVSGLLYANSYAVVKRLHAGVVRKFGGGAISVAVLVI</sequence>
<dbReference type="Proteomes" id="UP000499080">
    <property type="component" value="Unassembled WGS sequence"/>
</dbReference>
<gene>
    <name evidence="1" type="ORF">AVEN_105531_1</name>
</gene>
<reference evidence="1 2" key="1">
    <citation type="journal article" date="2019" name="Sci. Rep.">
        <title>Orb-weaving spider Araneus ventricosus genome elucidates the spidroin gene catalogue.</title>
        <authorList>
            <person name="Kono N."/>
            <person name="Nakamura H."/>
            <person name="Ohtoshi R."/>
            <person name="Moran D.A.P."/>
            <person name="Shinohara A."/>
            <person name="Yoshida Y."/>
            <person name="Fujiwara M."/>
            <person name="Mori M."/>
            <person name="Tomita M."/>
            <person name="Arakawa K."/>
        </authorList>
    </citation>
    <scope>NUCLEOTIDE SEQUENCE [LARGE SCALE GENOMIC DNA]</scope>
</reference>